<name>L0K458_9EURY</name>
<reference evidence="2 3" key="1">
    <citation type="submission" date="2012-11" db="EMBL/GenBank/DDBJ databases">
        <title>FINISHED of Natronococcus occultus SP4, DSM 3396.</title>
        <authorList>
            <consortium name="DOE Joint Genome Institute"/>
            <person name="Eisen J."/>
            <person name="Huntemann M."/>
            <person name="Wei C.-L."/>
            <person name="Han J."/>
            <person name="Detter J.C."/>
            <person name="Han C."/>
            <person name="Tapia R."/>
            <person name="Chen A."/>
            <person name="Kyrpides N."/>
            <person name="Mavromatis K."/>
            <person name="Markowitz V."/>
            <person name="Szeto E."/>
            <person name="Ivanova N."/>
            <person name="Mikhailova N."/>
            <person name="Ovchinnikova G."/>
            <person name="Pagani I."/>
            <person name="Pati A."/>
            <person name="Goodwin L."/>
            <person name="Nordberg H.P."/>
            <person name="Cantor M.N."/>
            <person name="Hua S.X."/>
            <person name="Woyke T."/>
            <person name="Eisen J."/>
            <person name="Klenk H.-P."/>
            <person name="Klenk H.-P."/>
        </authorList>
    </citation>
    <scope>NUCLEOTIDE SEQUENCE [LARGE SCALE GENOMIC DNA]</scope>
    <source>
        <strain evidence="2 3">SP4</strain>
        <plasmid evidence="3">Plasmid 1</plasmid>
    </source>
</reference>
<evidence type="ECO:0000313" key="3">
    <source>
        <dbReference type="Proteomes" id="UP000010878"/>
    </source>
</evidence>
<accession>L0K458</accession>
<keyword evidence="3" id="KW-1185">Reference proteome</keyword>
<dbReference type="Proteomes" id="UP000010878">
    <property type="component" value="Plasmid 1"/>
</dbReference>
<protein>
    <submittedName>
        <fullName evidence="2">Uncharacterized protein</fullName>
    </submittedName>
</protein>
<dbReference type="EMBL" id="CP003930">
    <property type="protein sequence ID" value="AGB39786.1"/>
    <property type="molecule type" value="Genomic_DNA"/>
</dbReference>
<dbReference type="GeneID" id="14405795"/>
<dbReference type="RefSeq" id="WP_015323217.1">
    <property type="nucleotide sequence ID" value="NC_019975.1"/>
</dbReference>
<feature type="compositionally biased region" description="Basic and acidic residues" evidence="1">
    <location>
        <begin position="40"/>
        <end position="51"/>
    </location>
</feature>
<dbReference type="KEGG" id="nou:Natoc_4366"/>
<evidence type="ECO:0000313" key="2">
    <source>
        <dbReference type="EMBL" id="AGB39786.1"/>
    </source>
</evidence>
<organism evidence="2 3">
    <name type="scientific">Natronococcus occultus SP4</name>
    <dbReference type="NCBI Taxonomy" id="694430"/>
    <lineage>
        <taxon>Archaea</taxon>
        <taxon>Methanobacteriati</taxon>
        <taxon>Methanobacteriota</taxon>
        <taxon>Stenosarchaea group</taxon>
        <taxon>Halobacteria</taxon>
        <taxon>Halobacteriales</taxon>
        <taxon>Natrialbaceae</taxon>
        <taxon>Natronococcus</taxon>
    </lineage>
</organism>
<feature type="region of interest" description="Disordered" evidence="1">
    <location>
        <begin position="40"/>
        <end position="61"/>
    </location>
</feature>
<evidence type="ECO:0000256" key="1">
    <source>
        <dbReference type="SAM" id="MobiDB-lite"/>
    </source>
</evidence>
<proteinExistence type="predicted"/>
<dbReference type="AlphaFoldDB" id="L0K458"/>
<dbReference type="HOGENOM" id="CLU_2911617_0_0_2"/>
<keyword evidence="2" id="KW-0614">Plasmid</keyword>
<sequence length="61" mass="6716">MQSTTLLDEARAVAGYEPADVDMSRFPDHVDVETAREIDSAMKRAADKQLEANEQPPEVLG</sequence>
<gene>
    <name evidence="2" type="ORF">Natoc_4366</name>
</gene>
<geneLocation type="plasmid" evidence="2">
    <name>1</name>
</geneLocation>